<protein>
    <recommendedName>
        <fullName evidence="3">T9SS type A sorting domain-containing protein</fullName>
    </recommendedName>
</protein>
<dbReference type="RefSeq" id="WP_380807041.1">
    <property type="nucleotide sequence ID" value="NZ_JBHUIV010000035.1"/>
</dbReference>
<proteinExistence type="predicted"/>
<accession>A0ABW5BH78</accession>
<keyword evidence="2" id="KW-1185">Reference proteome</keyword>
<dbReference type="EMBL" id="JBHUIV010000035">
    <property type="protein sequence ID" value="MFD2203915.1"/>
    <property type="molecule type" value="Genomic_DNA"/>
</dbReference>
<dbReference type="Proteomes" id="UP001597414">
    <property type="component" value="Unassembled WGS sequence"/>
</dbReference>
<evidence type="ECO:0008006" key="3">
    <source>
        <dbReference type="Google" id="ProtNLM"/>
    </source>
</evidence>
<evidence type="ECO:0000313" key="2">
    <source>
        <dbReference type="Proteomes" id="UP001597414"/>
    </source>
</evidence>
<comment type="caution">
    <text evidence="1">The sequence shown here is derived from an EMBL/GenBank/DDBJ whole genome shotgun (WGS) entry which is preliminary data.</text>
</comment>
<gene>
    <name evidence="1" type="ORF">ACFSKV_20225</name>
</gene>
<name>A0ABW5BH78_9BACT</name>
<evidence type="ECO:0000313" key="1">
    <source>
        <dbReference type="EMBL" id="MFD2203915.1"/>
    </source>
</evidence>
<sequence length="490" mass="53362">MRFFTFILFSLLLLFGVAVKGYGQVIYYTSNGTCDSNNPNYFSDGSCWDLSGTCSSSLFPPLTTTTSNCTIIIDVNHEINIGSLTISATNLIRINVNLGVNLNLSGNLNINKGSNFRIFTYDGGKFNIGGSMNIGTGTGNALAVIRIGGNTVGGAGVYTNALDLQNSSNLQIDEGGVLVVDGPTTFAANNISIRNAGLFRTRTLDVRGQATVENFGSGVMVIDEDLIIRGNSGLTVKGNSEVEVGGNIDFDGNNGTLDVEEFGSVRVCGDGNLPPESGGNVTVERPTATYEIGNCRILPVEYVYVEARFLRQSRSSVIRWATAKEWESSHFEIERAVTGLEFIKIGEVKAAGWSESAIEYEFEDSNLPLTGGNILYRLKQVDLNGTYSFSSVMSVRASSIEFTNGVWRAYPNPTDGNSLRINLMDASQYNQEPLTFRLIHPMIQTQPMTVGSENEMNEELADLSRKMPKGVFVVEIQWGQKVEHIKILKQ</sequence>
<reference evidence="2" key="1">
    <citation type="journal article" date="2019" name="Int. J. Syst. Evol. Microbiol.">
        <title>The Global Catalogue of Microorganisms (GCM) 10K type strain sequencing project: providing services to taxonomists for standard genome sequencing and annotation.</title>
        <authorList>
            <consortium name="The Broad Institute Genomics Platform"/>
            <consortium name="The Broad Institute Genome Sequencing Center for Infectious Disease"/>
            <person name="Wu L."/>
            <person name="Ma J."/>
        </authorList>
    </citation>
    <scope>NUCLEOTIDE SEQUENCE [LARGE SCALE GENOMIC DNA]</scope>
    <source>
        <strain evidence="2">KCTC 19812</strain>
    </source>
</reference>
<organism evidence="1 2">
    <name type="scientific">Shivajiella indica</name>
    <dbReference type="NCBI Taxonomy" id="872115"/>
    <lineage>
        <taxon>Bacteria</taxon>
        <taxon>Pseudomonadati</taxon>
        <taxon>Bacteroidota</taxon>
        <taxon>Cytophagia</taxon>
        <taxon>Cytophagales</taxon>
        <taxon>Cyclobacteriaceae</taxon>
        <taxon>Shivajiella</taxon>
    </lineage>
</organism>